<protein>
    <submittedName>
        <fullName evidence="2">Uncharacterized protein</fullName>
    </submittedName>
</protein>
<evidence type="ECO:0000313" key="2">
    <source>
        <dbReference type="EMBL" id="GGV08118.1"/>
    </source>
</evidence>
<dbReference type="AlphaFoldDB" id="A0A8H9I139"/>
<reference evidence="2" key="2">
    <citation type="submission" date="2020-09" db="EMBL/GenBank/DDBJ databases">
        <authorList>
            <person name="Sun Q."/>
            <person name="Ohkuma M."/>
        </authorList>
    </citation>
    <scope>NUCLEOTIDE SEQUENCE</scope>
    <source>
        <strain evidence="2">JCM 4434</strain>
    </source>
</reference>
<name>A0A8H9I139_KITAU</name>
<feature type="compositionally biased region" description="Low complexity" evidence="1">
    <location>
        <begin position="55"/>
        <end position="64"/>
    </location>
</feature>
<comment type="caution">
    <text evidence="2">The sequence shown here is derived from an EMBL/GenBank/DDBJ whole genome shotgun (WGS) entry which is preliminary data.</text>
</comment>
<proteinExistence type="predicted"/>
<sequence>MVTTHHHTPAPDGHHPRTEPAAATASRNRAQHGRAAALRGRTGAQRRRPRHRALPEAAEAGRAASGQSPHTGERGRVGSGAKAGDSLAVATPHRGPARTGETGHRR</sequence>
<reference evidence="2" key="1">
    <citation type="journal article" date="2014" name="Int. J. Syst. Evol. Microbiol.">
        <title>Complete genome sequence of Corynebacterium casei LMG S-19264T (=DSM 44701T), isolated from a smear-ripened cheese.</title>
        <authorList>
            <consortium name="US DOE Joint Genome Institute (JGI-PGF)"/>
            <person name="Walter F."/>
            <person name="Albersmeier A."/>
            <person name="Kalinowski J."/>
            <person name="Ruckert C."/>
        </authorList>
    </citation>
    <scope>NUCLEOTIDE SEQUENCE</scope>
    <source>
        <strain evidence="2">JCM 4434</strain>
    </source>
</reference>
<gene>
    <name evidence="2" type="ORF">GCM10010502_73940</name>
</gene>
<dbReference type="Proteomes" id="UP000610124">
    <property type="component" value="Unassembled WGS sequence"/>
</dbReference>
<evidence type="ECO:0000256" key="1">
    <source>
        <dbReference type="SAM" id="MobiDB-lite"/>
    </source>
</evidence>
<feature type="compositionally biased region" description="Low complexity" evidence="1">
    <location>
        <begin position="34"/>
        <end position="43"/>
    </location>
</feature>
<organism evidence="2 3">
    <name type="scientific">Kitasatospora aureofaciens</name>
    <name type="common">Streptomyces aureofaciens</name>
    <dbReference type="NCBI Taxonomy" id="1894"/>
    <lineage>
        <taxon>Bacteria</taxon>
        <taxon>Bacillati</taxon>
        <taxon>Actinomycetota</taxon>
        <taxon>Actinomycetes</taxon>
        <taxon>Kitasatosporales</taxon>
        <taxon>Streptomycetaceae</taxon>
        <taxon>Kitasatospora</taxon>
    </lineage>
</organism>
<dbReference type="EMBL" id="BMUB01000050">
    <property type="protein sequence ID" value="GGV08118.1"/>
    <property type="molecule type" value="Genomic_DNA"/>
</dbReference>
<evidence type="ECO:0000313" key="3">
    <source>
        <dbReference type="Proteomes" id="UP000610124"/>
    </source>
</evidence>
<accession>A0A8H9I139</accession>
<feature type="region of interest" description="Disordered" evidence="1">
    <location>
        <begin position="1"/>
        <end position="106"/>
    </location>
</feature>